<sequence length="120" mass="14043">MHFYCKQYEEEVGFYQPFLEKYNAAQTDNQNLDFVQNIASQDSILFDFDLDLFNRSDMWSKGDLWHVDEIFDLIQECSVAIKNALVITIAMSFGYSGTEQDTVELARQIIPRIITIRNNE</sequence>
<reference evidence="1 2" key="1">
    <citation type="journal article" date="2015" name="Nature">
        <title>rRNA introns, odd ribosomes, and small enigmatic genomes across a large radiation of phyla.</title>
        <authorList>
            <person name="Brown C.T."/>
            <person name="Hug L.A."/>
            <person name="Thomas B.C."/>
            <person name="Sharon I."/>
            <person name="Castelle C.J."/>
            <person name="Singh A."/>
            <person name="Wilkins M.J."/>
            <person name="Williams K.H."/>
            <person name="Banfield J.F."/>
        </authorList>
    </citation>
    <scope>NUCLEOTIDE SEQUENCE [LARGE SCALE GENOMIC DNA]</scope>
</reference>
<name>A0A0G0Q1C5_9BACT</name>
<gene>
    <name evidence="1" type="ORF">UT64_C0001G0043</name>
</gene>
<proteinExistence type="predicted"/>
<dbReference type="EMBL" id="LBXO01000001">
    <property type="protein sequence ID" value="KKR33968.1"/>
    <property type="molecule type" value="Genomic_DNA"/>
</dbReference>
<comment type="caution">
    <text evidence="1">The sequence shown here is derived from an EMBL/GenBank/DDBJ whole genome shotgun (WGS) entry which is preliminary data.</text>
</comment>
<organism evidence="1 2">
    <name type="scientific">Candidatus Falkowbacteria bacterium GW2011_GWF2_39_8</name>
    <dbReference type="NCBI Taxonomy" id="1618642"/>
    <lineage>
        <taxon>Bacteria</taxon>
        <taxon>Candidatus Falkowiibacteriota</taxon>
    </lineage>
</organism>
<evidence type="ECO:0000313" key="1">
    <source>
        <dbReference type="EMBL" id="KKR33968.1"/>
    </source>
</evidence>
<dbReference type="AlphaFoldDB" id="A0A0G0Q1C5"/>
<accession>A0A0G0Q1C5</accession>
<protein>
    <submittedName>
        <fullName evidence="1">Uncharacterized protein</fullName>
    </submittedName>
</protein>
<dbReference type="Proteomes" id="UP000034137">
    <property type="component" value="Unassembled WGS sequence"/>
</dbReference>
<evidence type="ECO:0000313" key="2">
    <source>
        <dbReference type="Proteomes" id="UP000034137"/>
    </source>
</evidence>